<protein>
    <submittedName>
        <fullName evidence="2">Uncharacterized protein</fullName>
    </submittedName>
</protein>
<evidence type="ECO:0000313" key="3">
    <source>
        <dbReference type="Proteomes" id="UP000265719"/>
    </source>
</evidence>
<dbReference type="RefSeq" id="WP_068689197.1">
    <property type="nucleotide sequence ID" value="NZ_CP063196.1"/>
</dbReference>
<dbReference type="KEGG" id="thao:NI17_004400"/>
<dbReference type="AlphaFoldDB" id="A0A399G211"/>
<dbReference type="Proteomes" id="UP000265719">
    <property type="component" value="Chromosome"/>
</dbReference>
<dbReference type="EMBL" id="CP063196">
    <property type="protein sequence ID" value="UOE20474.1"/>
    <property type="molecule type" value="Genomic_DNA"/>
</dbReference>
<organism evidence="2 3">
    <name type="scientific">Thermobifida halotolerans</name>
    <dbReference type="NCBI Taxonomy" id="483545"/>
    <lineage>
        <taxon>Bacteria</taxon>
        <taxon>Bacillati</taxon>
        <taxon>Actinomycetota</taxon>
        <taxon>Actinomycetes</taxon>
        <taxon>Streptosporangiales</taxon>
        <taxon>Nocardiopsidaceae</taxon>
        <taxon>Thermobifida</taxon>
    </lineage>
</organism>
<name>A0A399G211_9ACTN</name>
<evidence type="ECO:0000313" key="2">
    <source>
        <dbReference type="EMBL" id="UOE20474.1"/>
    </source>
</evidence>
<keyword evidence="3" id="KW-1185">Reference proteome</keyword>
<dbReference type="OrthoDB" id="8265034at2"/>
<accession>A0A399G211</accession>
<reference evidence="2" key="1">
    <citation type="submission" date="2020-10" db="EMBL/GenBank/DDBJ databases">
        <title>De novo genome project of the cellulose decomposer Thermobifida halotolerans type strain.</title>
        <authorList>
            <person name="Nagy I."/>
            <person name="Horvath B."/>
            <person name="Kukolya J."/>
            <person name="Nagy I."/>
            <person name="Orsini M."/>
        </authorList>
    </citation>
    <scope>NUCLEOTIDE SEQUENCE</scope>
    <source>
        <strain evidence="2">DSM 44931</strain>
    </source>
</reference>
<gene>
    <name evidence="2" type="ORF">NI17_004400</name>
</gene>
<feature type="region of interest" description="Disordered" evidence="1">
    <location>
        <begin position="148"/>
        <end position="199"/>
    </location>
</feature>
<proteinExistence type="predicted"/>
<sequence length="199" mass="22238">MWLRYTDQLTLLASGKPSIVDIWEVHSEGDVLELHGSASAEHVAGFSDGDPDSYEDPVPYLNRASTAPNGHLMSRERLLAGDRLVWLSVDEQTEECTSVVFEVADYCQTVYRTWNPRFLPEGFPLFPGFTVSLPSPPAQERLQEILDSGPPRSWSVEPFDSSLSQRFGTQPQPPARWLPQLGDRRSKSRRKSGPPSPTA</sequence>
<evidence type="ECO:0000256" key="1">
    <source>
        <dbReference type="SAM" id="MobiDB-lite"/>
    </source>
</evidence>
<feature type="compositionally biased region" description="Polar residues" evidence="1">
    <location>
        <begin position="161"/>
        <end position="170"/>
    </location>
</feature>